<keyword evidence="5 7" id="KW-1133">Transmembrane helix</keyword>
<proteinExistence type="inferred from homology"/>
<feature type="domain" description="ABC transmembrane type-1" evidence="9">
    <location>
        <begin position="101"/>
        <end position="316"/>
    </location>
</feature>
<dbReference type="SUPFAM" id="SSF161098">
    <property type="entry name" value="MetI-like"/>
    <property type="match status" value="1"/>
</dbReference>
<reference evidence="10 11" key="1">
    <citation type="submission" date="2021-01" db="EMBL/GenBank/DDBJ databases">
        <title>Whole genome shotgun sequence of Catellatospora bangladeshensis NBRC 107357.</title>
        <authorList>
            <person name="Komaki H."/>
            <person name="Tamura T."/>
        </authorList>
    </citation>
    <scope>NUCLEOTIDE SEQUENCE [LARGE SCALE GENOMIC DNA]</scope>
    <source>
        <strain evidence="10 11">NBRC 107357</strain>
    </source>
</reference>
<evidence type="ECO:0000256" key="6">
    <source>
        <dbReference type="ARBA" id="ARBA00023136"/>
    </source>
</evidence>
<evidence type="ECO:0000256" key="4">
    <source>
        <dbReference type="ARBA" id="ARBA00022692"/>
    </source>
</evidence>
<organism evidence="10 11">
    <name type="scientific">Catellatospora bangladeshensis</name>
    <dbReference type="NCBI Taxonomy" id="310355"/>
    <lineage>
        <taxon>Bacteria</taxon>
        <taxon>Bacillati</taxon>
        <taxon>Actinomycetota</taxon>
        <taxon>Actinomycetes</taxon>
        <taxon>Micromonosporales</taxon>
        <taxon>Micromonosporaceae</taxon>
        <taxon>Catellatospora</taxon>
    </lineage>
</organism>
<dbReference type="CDD" id="cd06261">
    <property type="entry name" value="TM_PBP2"/>
    <property type="match status" value="1"/>
</dbReference>
<dbReference type="GO" id="GO:0055085">
    <property type="term" value="P:transmembrane transport"/>
    <property type="evidence" value="ECO:0007669"/>
    <property type="project" value="InterPro"/>
</dbReference>
<keyword evidence="2 7" id="KW-0813">Transport</keyword>
<dbReference type="PANTHER" id="PTHR30193">
    <property type="entry name" value="ABC TRANSPORTER PERMEASE PROTEIN"/>
    <property type="match status" value="1"/>
</dbReference>
<dbReference type="InterPro" id="IPR051393">
    <property type="entry name" value="ABC_transporter_permease"/>
</dbReference>
<comment type="similarity">
    <text evidence="7">Belongs to the binding-protein-dependent transport system permease family.</text>
</comment>
<feature type="transmembrane region" description="Helical" evidence="7">
    <location>
        <begin position="295"/>
        <end position="319"/>
    </location>
</feature>
<evidence type="ECO:0000313" key="11">
    <source>
        <dbReference type="Proteomes" id="UP000601223"/>
    </source>
</evidence>
<comment type="subcellular location">
    <subcellularLocation>
        <location evidence="1 7">Cell membrane</location>
        <topology evidence="1 7">Multi-pass membrane protein</topology>
    </subcellularLocation>
</comment>
<protein>
    <submittedName>
        <fullName evidence="10">Suagr ABC transporter permease</fullName>
    </submittedName>
</protein>
<evidence type="ECO:0000256" key="3">
    <source>
        <dbReference type="ARBA" id="ARBA00022475"/>
    </source>
</evidence>
<evidence type="ECO:0000259" key="9">
    <source>
        <dbReference type="PROSITE" id="PS50928"/>
    </source>
</evidence>
<feature type="transmembrane region" description="Helical" evidence="7">
    <location>
        <begin position="107"/>
        <end position="126"/>
    </location>
</feature>
<keyword evidence="4 7" id="KW-0812">Transmembrane</keyword>
<evidence type="ECO:0000313" key="10">
    <source>
        <dbReference type="EMBL" id="GIF86334.1"/>
    </source>
</evidence>
<evidence type="ECO:0000256" key="7">
    <source>
        <dbReference type="RuleBase" id="RU363032"/>
    </source>
</evidence>
<feature type="transmembrane region" description="Helical" evidence="7">
    <location>
        <begin position="138"/>
        <end position="158"/>
    </location>
</feature>
<feature type="transmembrane region" description="Helical" evidence="7">
    <location>
        <begin position="45"/>
        <end position="72"/>
    </location>
</feature>
<dbReference type="InterPro" id="IPR000515">
    <property type="entry name" value="MetI-like"/>
</dbReference>
<name>A0A8J3K0F0_9ACTN</name>
<evidence type="ECO:0000256" key="8">
    <source>
        <dbReference type="SAM" id="MobiDB-lite"/>
    </source>
</evidence>
<dbReference type="PROSITE" id="PS50928">
    <property type="entry name" value="ABC_TM1"/>
    <property type="match status" value="1"/>
</dbReference>
<feature type="transmembrane region" description="Helical" evidence="7">
    <location>
        <begin position="240"/>
        <end position="263"/>
    </location>
</feature>
<feature type="compositionally biased region" description="Pro residues" evidence="8">
    <location>
        <begin position="15"/>
        <end position="24"/>
    </location>
</feature>
<dbReference type="InterPro" id="IPR035906">
    <property type="entry name" value="MetI-like_sf"/>
</dbReference>
<dbReference type="EMBL" id="BONF01000066">
    <property type="protein sequence ID" value="GIF86334.1"/>
    <property type="molecule type" value="Genomic_DNA"/>
</dbReference>
<sequence length="328" mass="35311">MTVVERPQPGRTSRPGPPPRPAPAPREHTKGAAGQRRRREALAAYAFLAPDALGLLVFVALPMVLALGVSLFEVDGFGGYTFVGLDNFAQLGEDTQFWQSLRVTGTYTVLFVPLVFLAGLGLALLVRDHFPGVGAVRTMLFAPHVISLIVVGVAWQFLLVDKQGAVPGLLRPFGLGDVSFLGEPGLARWTLVAISVWFLMGYQMLIFLGGLKDIPGEYTDAAMIDGAGSWQRFRHITWPLLKPTSFFVAVNATIGAVTGLQAFDLVFALTKGGPAGDTTTVVYYIYQQAFTFNHYGYAAALTTVVVGFLVLATGLMFAATRGGRFHAE</sequence>
<gene>
    <name evidence="10" type="ORF">Cba03nite_76830</name>
</gene>
<dbReference type="PANTHER" id="PTHR30193:SF41">
    <property type="entry name" value="DIACETYLCHITOBIOSE UPTAKE SYSTEM PERMEASE PROTEIN NGCF"/>
    <property type="match status" value="1"/>
</dbReference>
<dbReference type="GO" id="GO:0005886">
    <property type="term" value="C:plasma membrane"/>
    <property type="evidence" value="ECO:0007669"/>
    <property type="project" value="UniProtKB-SubCell"/>
</dbReference>
<feature type="region of interest" description="Disordered" evidence="8">
    <location>
        <begin position="1"/>
        <end position="35"/>
    </location>
</feature>
<accession>A0A8J3K0F0</accession>
<dbReference type="RefSeq" id="WP_203757253.1">
    <property type="nucleotide sequence ID" value="NZ_BONF01000066.1"/>
</dbReference>
<keyword evidence="3" id="KW-1003">Cell membrane</keyword>
<feature type="transmembrane region" description="Helical" evidence="7">
    <location>
        <begin position="186"/>
        <end position="208"/>
    </location>
</feature>
<comment type="caution">
    <text evidence="10">The sequence shown here is derived from an EMBL/GenBank/DDBJ whole genome shotgun (WGS) entry which is preliminary data.</text>
</comment>
<evidence type="ECO:0000256" key="5">
    <source>
        <dbReference type="ARBA" id="ARBA00022989"/>
    </source>
</evidence>
<feature type="compositionally biased region" description="Low complexity" evidence="8">
    <location>
        <begin position="1"/>
        <end position="14"/>
    </location>
</feature>
<dbReference type="AlphaFoldDB" id="A0A8J3K0F0"/>
<dbReference type="Proteomes" id="UP000601223">
    <property type="component" value="Unassembled WGS sequence"/>
</dbReference>
<keyword evidence="6 7" id="KW-0472">Membrane</keyword>
<evidence type="ECO:0000256" key="2">
    <source>
        <dbReference type="ARBA" id="ARBA00022448"/>
    </source>
</evidence>
<evidence type="ECO:0000256" key="1">
    <source>
        <dbReference type="ARBA" id="ARBA00004651"/>
    </source>
</evidence>
<keyword evidence="11" id="KW-1185">Reference proteome</keyword>
<dbReference type="Gene3D" id="1.10.3720.10">
    <property type="entry name" value="MetI-like"/>
    <property type="match status" value="1"/>
</dbReference>
<dbReference type="Pfam" id="PF00528">
    <property type="entry name" value="BPD_transp_1"/>
    <property type="match status" value="1"/>
</dbReference>